<proteinExistence type="inferred from homology"/>
<gene>
    <name evidence="4" type="ORF">BFW38_12740</name>
</gene>
<dbReference type="PANTHER" id="PTHR46229">
    <property type="entry name" value="BOLA TRANSCRIPTION REGULATOR"/>
    <property type="match status" value="1"/>
</dbReference>
<comment type="caution">
    <text evidence="4">The sequence shown here is derived from an EMBL/GenBank/DDBJ whole genome shotgun (WGS) entry which is preliminary data.</text>
</comment>
<feature type="compositionally biased region" description="Basic and acidic residues" evidence="3">
    <location>
        <begin position="84"/>
        <end position="93"/>
    </location>
</feature>
<protein>
    <submittedName>
        <fullName evidence="4">BolA family transcriptional regulator</fullName>
    </submittedName>
</protein>
<name>A0A1E2VEM6_9GAMM</name>
<dbReference type="Proteomes" id="UP000094291">
    <property type="component" value="Unassembled WGS sequence"/>
</dbReference>
<reference evidence="4 5" key="1">
    <citation type="submission" date="2016-08" db="EMBL/GenBank/DDBJ databases">
        <authorList>
            <person name="Seilhamer J.J."/>
        </authorList>
    </citation>
    <scope>NUCLEOTIDE SEQUENCE [LARGE SCALE GENOMIC DNA]</scope>
    <source>
        <strain evidence="4 5">PH27A</strain>
    </source>
</reference>
<dbReference type="RefSeq" id="WP_069000459.1">
    <property type="nucleotide sequence ID" value="NZ_MDTQ01000001.1"/>
</dbReference>
<dbReference type="EMBL" id="MDTQ01000001">
    <property type="protein sequence ID" value="ODC05438.1"/>
    <property type="molecule type" value="Genomic_DNA"/>
</dbReference>
<dbReference type="PANTHER" id="PTHR46229:SF2">
    <property type="entry name" value="BOLA-LIKE PROTEIN 1"/>
    <property type="match status" value="1"/>
</dbReference>
<dbReference type="Pfam" id="PF01722">
    <property type="entry name" value="BolA"/>
    <property type="match status" value="1"/>
</dbReference>
<dbReference type="SUPFAM" id="SSF82657">
    <property type="entry name" value="BolA-like"/>
    <property type="match status" value="1"/>
</dbReference>
<evidence type="ECO:0000256" key="3">
    <source>
        <dbReference type="SAM" id="MobiDB-lite"/>
    </source>
</evidence>
<evidence type="ECO:0000256" key="2">
    <source>
        <dbReference type="RuleBase" id="RU003860"/>
    </source>
</evidence>
<dbReference type="InterPro" id="IPR002634">
    <property type="entry name" value="BolA"/>
</dbReference>
<accession>A0A1E2VEM6</accession>
<dbReference type="InterPro" id="IPR036065">
    <property type="entry name" value="BolA-like_sf"/>
</dbReference>
<dbReference type="OrthoDB" id="9801469at2"/>
<evidence type="ECO:0000313" key="5">
    <source>
        <dbReference type="Proteomes" id="UP000094291"/>
    </source>
</evidence>
<evidence type="ECO:0000313" key="4">
    <source>
        <dbReference type="EMBL" id="ODC05438.1"/>
    </source>
</evidence>
<dbReference type="AlphaFoldDB" id="A0A1E2VEM6"/>
<dbReference type="STRING" id="197479.BFW38_12740"/>
<evidence type="ECO:0000256" key="1">
    <source>
        <dbReference type="ARBA" id="ARBA00005578"/>
    </source>
</evidence>
<keyword evidence="5" id="KW-1185">Reference proteome</keyword>
<sequence length="102" mass="11313">MQVENAIRDKLTAALAPELLWLENESDRHSGPPGRESHFKVTLVSAAFSGLSPVKRHQRVYTILAQEKAGPVHALAMHLYTPDEWQKRGEARPDSPNCRGGS</sequence>
<dbReference type="Gene3D" id="3.30.300.90">
    <property type="entry name" value="BolA-like"/>
    <property type="match status" value="1"/>
</dbReference>
<organism evidence="4 5">
    <name type="scientific">Terasakiispira papahanaumokuakeensis</name>
    <dbReference type="NCBI Taxonomy" id="197479"/>
    <lineage>
        <taxon>Bacteria</taxon>
        <taxon>Pseudomonadati</taxon>
        <taxon>Pseudomonadota</taxon>
        <taxon>Gammaproteobacteria</taxon>
        <taxon>Oceanospirillales</taxon>
        <taxon>Terasakiispira</taxon>
    </lineage>
</organism>
<feature type="region of interest" description="Disordered" evidence="3">
    <location>
        <begin position="83"/>
        <end position="102"/>
    </location>
</feature>
<dbReference type="InterPro" id="IPR050961">
    <property type="entry name" value="BolA/IbaG_stress_morph_reg"/>
</dbReference>
<comment type="similarity">
    <text evidence="1 2">Belongs to the BolA/IbaG family.</text>
</comment>
<dbReference type="PIRSF" id="PIRSF003113">
    <property type="entry name" value="BolA"/>
    <property type="match status" value="1"/>
</dbReference>